<proteinExistence type="predicted"/>
<dbReference type="InterPro" id="IPR009078">
    <property type="entry name" value="Ferritin-like_SF"/>
</dbReference>
<dbReference type="GO" id="GO:0016491">
    <property type="term" value="F:oxidoreductase activity"/>
    <property type="evidence" value="ECO:0007669"/>
    <property type="project" value="InterPro"/>
</dbReference>
<organism evidence="2">
    <name type="scientific">marine sediment metagenome</name>
    <dbReference type="NCBI Taxonomy" id="412755"/>
    <lineage>
        <taxon>unclassified sequences</taxon>
        <taxon>metagenomes</taxon>
        <taxon>ecological metagenomes</taxon>
    </lineage>
</organism>
<dbReference type="PROSITE" id="PS51257">
    <property type="entry name" value="PROKAR_LIPOPROTEIN"/>
    <property type="match status" value="1"/>
</dbReference>
<dbReference type="InterPro" id="IPR012348">
    <property type="entry name" value="RNR-like"/>
</dbReference>
<dbReference type="EMBL" id="BARS01028172">
    <property type="protein sequence ID" value="GAG05367.1"/>
    <property type="molecule type" value="Genomic_DNA"/>
</dbReference>
<dbReference type="SUPFAM" id="SSF47240">
    <property type="entry name" value="Ferritin-like"/>
    <property type="match status" value="1"/>
</dbReference>
<protein>
    <recommendedName>
        <fullName evidence="1">YHS domain-containing protein</fullName>
    </recommendedName>
</protein>
<dbReference type="Gene3D" id="1.10.620.20">
    <property type="entry name" value="Ribonucleotide Reductase, subunit A"/>
    <property type="match status" value="1"/>
</dbReference>
<accession>X0V1P5</accession>
<sequence>MNGKKKQVKIILLLTGLLLVGLFVLQGCKKSEPAAIAQTTCPVMGSPINKDIFTEYKGKKVYFCMTSCKEEFEKEPEKYIPKLPQFKE</sequence>
<dbReference type="AlphaFoldDB" id="X0V1P5"/>
<feature type="domain" description="YHS" evidence="1">
    <location>
        <begin position="42"/>
        <end position="81"/>
    </location>
</feature>
<gene>
    <name evidence="2" type="ORF">S01H1_44183</name>
</gene>
<dbReference type="Pfam" id="PF04945">
    <property type="entry name" value="YHS"/>
    <property type="match status" value="1"/>
</dbReference>
<evidence type="ECO:0000313" key="2">
    <source>
        <dbReference type="EMBL" id="GAG05367.1"/>
    </source>
</evidence>
<comment type="caution">
    <text evidence="2">The sequence shown here is derived from an EMBL/GenBank/DDBJ whole genome shotgun (WGS) entry which is preliminary data.</text>
</comment>
<evidence type="ECO:0000259" key="1">
    <source>
        <dbReference type="Pfam" id="PF04945"/>
    </source>
</evidence>
<reference evidence="2" key="1">
    <citation type="journal article" date="2014" name="Front. Microbiol.">
        <title>High frequency of phylogenetically diverse reductive dehalogenase-homologous genes in deep subseafloor sedimentary metagenomes.</title>
        <authorList>
            <person name="Kawai M."/>
            <person name="Futagami T."/>
            <person name="Toyoda A."/>
            <person name="Takaki Y."/>
            <person name="Nishi S."/>
            <person name="Hori S."/>
            <person name="Arai W."/>
            <person name="Tsubouchi T."/>
            <person name="Morono Y."/>
            <person name="Uchiyama I."/>
            <person name="Ito T."/>
            <person name="Fujiyama A."/>
            <person name="Inagaki F."/>
            <person name="Takami H."/>
        </authorList>
    </citation>
    <scope>NUCLEOTIDE SEQUENCE</scope>
    <source>
        <strain evidence="2">Expedition CK06-06</strain>
    </source>
</reference>
<dbReference type="InterPro" id="IPR007029">
    <property type="entry name" value="YHS_dom"/>
</dbReference>
<name>X0V1P5_9ZZZZ</name>